<reference evidence="2" key="1">
    <citation type="journal article" date="2016" name="Nat. Genet.">
        <title>A high-quality carrot genome assembly provides new insights into carotenoid accumulation and asterid genome evolution.</title>
        <authorList>
            <person name="Iorizzo M."/>
            <person name="Ellison S."/>
            <person name="Senalik D."/>
            <person name="Zeng P."/>
            <person name="Satapoomin P."/>
            <person name="Huang J."/>
            <person name="Bowman M."/>
            <person name="Iovene M."/>
            <person name="Sanseverino W."/>
            <person name="Cavagnaro P."/>
            <person name="Yildiz M."/>
            <person name="Macko-Podgorni A."/>
            <person name="Moranska E."/>
            <person name="Grzebelus E."/>
            <person name="Grzebelus D."/>
            <person name="Ashrafi H."/>
            <person name="Zheng Z."/>
            <person name="Cheng S."/>
            <person name="Spooner D."/>
            <person name="Van Deynze A."/>
            <person name="Simon P."/>
        </authorList>
    </citation>
    <scope>NUCLEOTIDE SEQUENCE [LARGE SCALE GENOMIC DNA]</scope>
    <source>
        <tissue evidence="2">Leaf</tissue>
    </source>
</reference>
<protein>
    <submittedName>
        <fullName evidence="2">Uncharacterized protein</fullName>
    </submittedName>
</protein>
<feature type="region of interest" description="Disordered" evidence="1">
    <location>
        <begin position="173"/>
        <end position="194"/>
    </location>
</feature>
<comment type="caution">
    <text evidence="2">The sequence shown here is derived from an EMBL/GenBank/DDBJ whole genome shotgun (WGS) entry which is preliminary data.</text>
</comment>
<name>A0A166E224_DAUCS</name>
<evidence type="ECO:0000313" key="2">
    <source>
        <dbReference type="EMBL" id="KZN05986.1"/>
    </source>
</evidence>
<dbReference type="PANTHER" id="PTHR34961">
    <property type="entry name" value="TRANSMEMBRANE PROTEIN"/>
    <property type="match status" value="1"/>
</dbReference>
<evidence type="ECO:0000256" key="1">
    <source>
        <dbReference type="SAM" id="MobiDB-lite"/>
    </source>
</evidence>
<dbReference type="PANTHER" id="PTHR34961:SF7">
    <property type="entry name" value="TRANSMEMBRANE PROTEIN"/>
    <property type="match status" value="1"/>
</dbReference>
<dbReference type="InterPro" id="IPR049306">
    <property type="entry name" value="GLV1-2"/>
</dbReference>
<gene>
    <name evidence="2" type="ORF">DCAR_006823</name>
</gene>
<dbReference type="InterPro" id="IPR053313">
    <property type="entry name" value="RGF"/>
</dbReference>
<dbReference type="Gramene" id="KZN05986">
    <property type="protein sequence ID" value="KZN05986"/>
    <property type="gene ID" value="DCAR_006823"/>
</dbReference>
<dbReference type="Pfam" id="PF21529">
    <property type="entry name" value="GLV1-2"/>
    <property type="match status" value="1"/>
</dbReference>
<dbReference type="EMBL" id="LNRQ01000002">
    <property type="protein sequence ID" value="KZN05986.1"/>
    <property type="molecule type" value="Genomic_DNA"/>
</dbReference>
<accession>A0A166E224</accession>
<proteinExistence type="predicted"/>
<dbReference type="AlphaFoldDB" id="A0A166E224"/>
<organism evidence="2">
    <name type="scientific">Daucus carota subsp. sativus</name>
    <name type="common">Carrot</name>
    <dbReference type="NCBI Taxonomy" id="79200"/>
    <lineage>
        <taxon>Eukaryota</taxon>
        <taxon>Viridiplantae</taxon>
        <taxon>Streptophyta</taxon>
        <taxon>Embryophyta</taxon>
        <taxon>Tracheophyta</taxon>
        <taxon>Spermatophyta</taxon>
        <taxon>Magnoliopsida</taxon>
        <taxon>eudicotyledons</taxon>
        <taxon>Gunneridae</taxon>
        <taxon>Pentapetalae</taxon>
        <taxon>asterids</taxon>
        <taxon>campanulids</taxon>
        <taxon>Apiales</taxon>
        <taxon>Apiaceae</taxon>
        <taxon>Apioideae</taxon>
        <taxon>Scandiceae</taxon>
        <taxon>Daucinae</taxon>
        <taxon>Daucus</taxon>
        <taxon>Daucus sect. Daucus</taxon>
    </lineage>
</organism>
<sequence length="216" mass="23868">MAHHSKTPACSPKQSKKSTLNALPSYIQYIYTAGLQAKSNSYRKLAVLHKPQPAEDLSQSSFSMHSYVVYVILFLSLDACNGRILGLYTDKGDFFGTNLVQDVHNSNLHSTLATSKLQHFGTEELQSLENHNAETGQSKISQSPPCAVSVKGIPSEETLNQKITKEWRRQALSTSGSVAQDVEEPADSNSKDIIEDVVVMDYAQPHRKPPIHNTKD</sequence>